<keyword evidence="2" id="KW-1185">Reference proteome</keyword>
<comment type="caution">
    <text evidence="1">The sequence shown here is derived from an EMBL/GenBank/DDBJ whole genome shotgun (WGS) entry which is preliminary data.</text>
</comment>
<dbReference type="EMBL" id="JARBHB010000002">
    <property type="protein sequence ID" value="KAJ8892076.1"/>
    <property type="molecule type" value="Genomic_DNA"/>
</dbReference>
<proteinExistence type="predicted"/>
<feature type="non-terminal residue" evidence="1">
    <location>
        <position position="129"/>
    </location>
</feature>
<name>A0ABQ9I602_9NEOP</name>
<reference evidence="1 2" key="1">
    <citation type="submission" date="2023-02" db="EMBL/GenBank/DDBJ databases">
        <title>LHISI_Scaffold_Assembly.</title>
        <authorList>
            <person name="Stuart O.P."/>
            <person name="Cleave R."/>
            <person name="Magrath M.J.L."/>
            <person name="Mikheyev A.S."/>
        </authorList>
    </citation>
    <scope>NUCLEOTIDE SEQUENCE [LARGE SCALE GENOMIC DNA]</scope>
    <source>
        <strain evidence="1">Daus_M_001</strain>
        <tissue evidence="1">Leg muscle</tissue>
    </source>
</reference>
<gene>
    <name evidence="1" type="ORF">PR048_004653</name>
</gene>
<accession>A0ABQ9I602</accession>
<dbReference type="Proteomes" id="UP001159363">
    <property type="component" value="Chromosome 2"/>
</dbReference>
<protein>
    <recommendedName>
        <fullName evidence="3">Nuclease HARBI1</fullName>
    </recommendedName>
</protein>
<sequence>MGKFTAARIVPLTCKAMWTYLVAQHMPYSSKERMECIIKVFFNRWNFSNDFGAIDGKHIRLSTTLINLTSTTVIVEDVAYPLHKHLLERYSKRQLDNERTVFNYRNSRARKVVECAWGESLRNGDYYSK</sequence>
<organism evidence="1 2">
    <name type="scientific">Dryococelus australis</name>
    <dbReference type="NCBI Taxonomy" id="614101"/>
    <lineage>
        <taxon>Eukaryota</taxon>
        <taxon>Metazoa</taxon>
        <taxon>Ecdysozoa</taxon>
        <taxon>Arthropoda</taxon>
        <taxon>Hexapoda</taxon>
        <taxon>Insecta</taxon>
        <taxon>Pterygota</taxon>
        <taxon>Neoptera</taxon>
        <taxon>Polyneoptera</taxon>
        <taxon>Phasmatodea</taxon>
        <taxon>Verophasmatodea</taxon>
        <taxon>Anareolatae</taxon>
        <taxon>Phasmatidae</taxon>
        <taxon>Eurycanthinae</taxon>
        <taxon>Dryococelus</taxon>
    </lineage>
</organism>
<evidence type="ECO:0000313" key="1">
    <source>
        <dbReference type="EMBL" id="KAJ8892076.1"/>
    </source>
</evidence>
<evidence type="ECO:0000313" key="2">
    <source>
        <dbReference type="Proteomes" id="UP001159363"/>
    </source>
</evidence>
<evidence type="ECO:0008006" key="3">
    <source>
        <dbReference type="Google" id="ProtNLM"/>
    </source>
</evidence>